<dbReference type="EMBL" id="CP122979">
    <property type="protein sequence ID" value="WGI36593.1"/>
    <property type="molecule type" value="Genomic_DNA"/>
</dbReference>
<keyword evidence="1" id="KW-0813">Transport</keyword>
<name>A0ABY8LTN0_9BACT</name>
<dbReference type="InterPro" id="IPR003593">
    <property type="entry name" value="AAA+_ATPase"/>
</dbReference>
<dbReference type="InterPro" id="IPR050763">
    <property type="entry name" value="ABC_transporter_ATP-binding"/>
</dbReference>
<dbReference type="InterPro" id="IPR017871">
    <property type="entry name" value="ABC_transporter-like_CS"/>
</dbReference>
<dbReference type="PANTHER" id="PTHR42711">
    <property type="entry name" value="ABC TRANSPORTER ATP-BINDING PROTEIN"/>
    <property type="match status" value="1"/>
</dbReference>
<dbReference type="InterPro" id="IPR003439">
    <property type="entry name" value="ABC_transporter-like_ATP-bd"/>
</dbReference>
<dbReference type="PROSITE" id="PS50893">
    <property type="entry name" value="ABC_TRANSPORTER_2"/>
    <property type="match status" value="1"/>
</dbReference>
<evidence type="ECO:0000256" key="3">
    <source>
        <dbReference type="ARBA" id="ARBA00022840"/>
    </source>
</evidence>
<evidence type="ECO:0000313" key="5">
    <source>
        <dbReference type="EMBL" id="WGI36593.1"/>
    </source>
</evidence>
<dbReference type="RefSeq" id="WP_280101894.1">
    <property type="nucleotide sequence ID" value="NZ_CP122979.1"/>
</dbReference>
<dbReference type="SMART" id="SM00382">
    <property type="entry name" value="AAA"/>
    <property type="match status" value="1"/>
</dbReference>
<keyword evidence="2" id="KW-0547">Nucleotide-binding</keyword>
<accession>A0ABY8LTN0</accession>
<dbReference type="PROSITE" id="PS00211">
    <property type="entry name" value="ABC_TRANSPORTER_1"/>
    <property type="match status" value="1"/>
</dbReference>
<gene>
    <name evidence="5" type="ORF">QEG99_03975</name>
</gene>
<dbReference type="GO" id="GO:0005524">
    <property type="term" value="F:ATP binding"/>
    <property type="evidence" value="ECO:0007669"/>
    <property type="project" value="UniProtKB-KW"/>
</dbReference>
<evidence type="ECO:0000256" key="2">
    <source>
        <dbReference type="ARBA" id="ARBA00022741"/>
    </source>
</evidence>
<keyword evidence="3 5" id="KW-0067">ATP-binding</keyword>
<dbReference type="Gene3D" id="3.40.50.300">
    <property type="entry name" value="P-loop containing nucleotide triphosphate hydrolases"/>
    <property type="match status" value="1"/>
</dbReference>
<dbReference type="SUPFAM" id="SSF52540">
    <property type="entry name" value="P-loop containing nucleoside triphosphate hydrolases"/>
    <property type="match status" value="1"/>
</dbReference>
<evidence type="ECO:0000256" key="1">
    <source>
        <dbReference type="ARBA" id="ARBA00022448"/>
    </source>
</evidence>
<dbReference type="PANTHER" id="PTHR42711:SF17">
    <property type="entry name" value="ABC TRANSPORTER ATP-BINDING PROTEIN"/>
    <property type="match status" value="1"/>
</dbReference>
<proteinExistence type="predicted"/>
<evidence type="ECO:0000313" key="6">
    <source>
        <dbReference type="Proteomes" id="UP001179842"/>
    </source>
</evidence>
<keyword evidence="6" id="KW-1185">Reference proteome</keyword>
<feature type="domain" description="ABC transporter" evidence="4">
    <location>
        <begin position="7"/>
        <end position="231"/>
    </location>
</feature>
<reference evidence="5" key="1">
    <citation type="submission" date="2023-04" db="EMBL/GenBank/DDBJ databases">
        <title>Completed genome of Mycoplasma lagogenitalium type strain 12MS.</title>
        <authorList>
            <person name="Spergser J."/>
        </authorList>
    </citation>
    <scope>NUCLEOTIDE SEQUENCE</scope>
    <source>
        <strain evidence="5">12MS</strain>
    </source>
</reference>
<dbReference type="Proteomes" id="UP001179842">
    <property type="component" value="Chromosome"/>
</dbReference>
<sequence>MEKNVLVELIDVSKVYKFKKVLNKINFKIHSGERIALLGGNGSGKSTLVEIIGKIREKTSGEIKYNPNLRVGFQFQESKYPNSITVKMVIDFYKDTFPDSSANSISDEHIQNLLKLFRLEVYLNKRISKLSGGEQQRLNILLALINSPNFLILDELSTGLDIKIKREVMEYITNYLNLNPECALILITHNPPEVKKMCNKLIILDNGNFVENREISTIEKEENLNLDEYLENVFNKLYKKDDKVYQIPDKMKYSSKSLFSKIFKKKGGK</sequence>
<evidence type="ECO:0000259" key="4">
    <source>
        <dbReference type="PROSITE" id="PS50893"/>
    </source>
</evidence>
<organism evidence="5 6">
    <name type="scientific">Mesomycoplasma lagogenitalium</name>
    <dbReference type="NCBI Taxonomy" id="171286"/>
    <lineage>
        <taxon>Bacteria</taxon>
        <taxon>Bacillati</taxon>
        <taxon>Mycoplasmatota</taxon>
        <taxon>Mycoplasmoidales</taxon>
        <taxon>Metamycoplasmataceae</taxon>
        <taxon>Mesomycoplasma</taxon>
    </lineage>
</organism>
<protein>
    <submittedName>
        <fullName evidence="5">ABC transporter ATP-binding protein</fullName>
    </submittedName>
</protein>
<dbReference type="Pfam" id="PF00005">
    <property type="entry name" value="ABC_tran"/>
    <property type="match status" value="1"/>
</dbReference>
<dbReference type="InterPro" id="IPR027417">
    <property type="entry name" value="P-loop_NTPase"/>
</dbReference>